<keyword evidence="2" id="KW-0732">Signal</keyword>
<dbReference type="Proteomes" id="UP000034112">
    <property type="component" value="Unassembled WGS sequence"/>
</dbReference>
<name>A0A0G0A2Z9_TRIHA</name>
<dbReference type="AlphaFoldDB" id="A0A0G0A2Z9"/>
<dbReference type="SUPFAM" id="SSF49870">
    <property type="entry name" value="Osmotin, thaumatin-like protein"/>
    <property type="match status" value="1"/>
</dbReference>
<evidence type="ECO:0000256" key="2">
    <source>
        <dbReference type="SAM" id="SignalP"/>
    </source>
</evidence>
<protein>
    <submittedName>
        <fullName evidence="3">Uncharacterized protein</fullName>
    </submittedName>
</protein>
<feature type="region of interest" description="Disordered" evidence="1">
    <location>
        <begin position="69"/>
        <end position="89"/>
    </location>
</feature>
<feature type="chain" id="PRO_5002531093" evidence="2">
    <location>
        <begin position="19"/>
        <end position="246"/>
    </location>
</feature>
<comment type="caution">
    <text evidence="3">The sequence shown here is derived from an EMBL/GenBank/DDBJ whole genome shotgun (WGS) entry which is preliminary data.</text>
</comment>
<feature type="signal peptide" evidence="2">
    <location>
        <begin position="1"/>
        <end position="18"/>
    </location>
</feature>
<proteinExistence type="predicted"/>
<organism evidence="3 4">
    <name type="scientific">Trichoderma harzianum</name>
    <name type="common">Hypocrea lixii</name>
    <dbReference type="NCBI Taxonomy" id="5544"/>
    <lineage>
        <taxon>Eukaryota</taxon>
        <taxon>Fungi</taxon>
        <taxon>Dikarya</taxon>
        <taxon>Ascomycota</taxon>
        <taxon>Pezizomycotina</taxon>
        <taxon>Sordariomycetes</taxon>
        <taxon>Hypocreomycetidae</taxon>
        <taxon>Hypocreales</taxon>
        <taxon>Hypocreaceae</taxon>
        <taxon>Trichoderma</taxon>
    </lineage>
</organism>
<evidence type="ECO:0000256" key="1">
    <source>
        <dbReference type="SAM" id="MobiDB-lite"/>
    </source>
</evidence>
<sequence>MVRLTYISLIGLATSVLAAPQPALTGTEGTIASTVRIAGPTAAPNIHGLEIAAAPQFLTITVVNSHGDAISTSHAHDPNGPSAVSGNVGPGTMANGATAAFAVPTGWIGNVAINDAGWAITGDDSLIEGNFVVPQGSTEAVADVDVSYVNGFSVAIVCSCNGQVVTGCNKNLFNLNSCGHNDGQNACVNPLRSDEGATSAAPFFAPCQHAAWTYVNDGAANSFGQCQSGQITCCVGAACPPNPRQP</sequence>
<accession>A0A0G0A2Z9</accession>
<evidence type="ECO:0000313" key="3">
    <source>
        <dbReference type="EMBL" id="KKP06707.1"/>
    </source>
</evidence>
<dbReference type="EMBL" id="JOKZ01000020">
    <property type="protein sequence ID" value="KKP06707.1"/>
    <property type="molecule type" value="Genomic_DNA"/>
</dbReference>
<gene>
    <name evidence="3" type="ORF">THAR02_01196</name>
</gene>
<dbReference type="OrthoDB" id="430315at2759"/>
<evidence type="ECO:0000313" key="4">
    <source>
        <dbReference type="Proteomes" id="UP000034112"/>
    </source>
</evidence>
<reference evidence="4" key="1">
    <citation type="journal article" date="2015" name="Genome Announc.">
        <title>Draft whole-genome sequence of the biocontrol agent Trichoderma harzianum T6776.</title>
        <authorList>
            <person name="Baroncelli R."/>
            <person name="Piaggeschi G."/>
            <person name="Fiorini L."/>
            <person name="Bertolini E."/>
            <person name="Zapparata A."/>
            <person name="Pe M.E."/>
            <person name="Sarrocco S."/>
            <person name="Vannacci G."/>
        </authorList>
    </citation>
    <scope>NUCLEOTIDE SEQUENCE [LARGE SCALE GENOMIC DNA]</scope>
    <source>
        <strain evidence="4">T6776</strain>
    </source>
</reference>
<dbReference type="InterPro" id="IPR037176">
    <property type="entry name" value="Osmotin/thaumatin-like_sf"/>
</dbReference>
<dbReference type="OMA" id="GQNACVN"/>